<feature type="domain" description="Carbohydrate-binding/sugar hydrolysis" evidence="4">
    <location>
        <begin position="48"/>
        <end position="191"/>
    </location>
</feature>
<feature type="domain" description="Carbohydrate-binding/sugar hydrolysis" evidence="4">
    <location>
        <begin position="199"/>
        <end position="370"/>
    </location>
</feature>
<name>A0AA35CQP8_9FIRM</name>
<dbReference type="PANTHER" id="PTHR22990:SF15">
    <property type="entry name" value="F-BOX ONLY PROTEIN 10"/>
    <property type="match status" value="1"/>
</dbReference>
<evidence type="ECO:0000259" key="4">
    <source>
        <dbReference type="SMART" id="SM00722"/>
    </source>
</evidence>
<dbReference type="SMART" id="SM00722">
    <property type="entry name" value="CASH"/>
    <property type="match status" value="2"/>
</dbReference>
<proteinExistence type="predicted"/>
<dbReference type="SMART" id="SM00710">
    <property type="entry name" value="PbH1"/>
    <property type="match status" value="8"/>
</dbReference>
<accession>A0AA35CQP8</accession>
<feature type="chain" id="PRO_5041394428" description="Carbohydrate-binding/sugar hydrolysis domain-containing protein" evidence="3">
    <location>
        <begin position="25"/>
        <end position="475"/>
    </location>
</feature>
<gene>
    <name evidence="5" type="ORF">caldi_32910</name>
</gene>
<dbReference type="InterPro" id="IPR011050">
    <property type="entry name" value="Pectin_lyase_fold/virulence"/>
</dbReference>
<feature type="transmembrane region" description="Helical" evidence="2">
    <location>
        <begin position="442"/>
        <end position="463"/>
    </location>
</feature>
<sequence length="475" mass="51210">MTRSRGLLAACLCLGLAVATPARASEGRTLTVSAAGPYGTLAAALAAARPGDTVEVRGGHHPGPVVVDRSVRLVGVGSPVIDGGREGTVVRITAPGAALVGFVVTGSGDSFDREDAGIAVEAPGVVVEGNTVRDSLFGIYLRRAHGAVVARNRVEGREAVQAGERGDAIRVWSSDRVVLRENRVRHGRDVILWFVRDGVMEGNEVSDSRYGVHLMYTAGVRLEGNYLHHNSVGAYAMYCEDTIIRRNRLEDNRGPSGYGIGLKDADSLTVEENWLARNRVGVYFDNSPRSFTTRNRWHRNALVGNDIALAFLPSVRYNVFRDNSFIDNHEQVAIQGGGHFAGNEWAEGGRGNYWSDYGGYDRDGDGVGDLPYRPQSLFESLMDRRPELRWFLHSPAALAVDMAARALPAVAPRPKLEDTRPLLAPVLPAWYHPGGGGADPRLLTVSALLVLLGVAGLWCGLGVKGGTRLWSRSST</sequence>
<keyword evidence="1" id="KW-0677">Repeat</keyword>
<dbReference type="KEGG" id="cmic:caldi_32910"/>
<keyword evidence="2" id="KW-0812">Transmembrane</keyword>
<evidence type="ECO:0000256" key="3">
    <source>
        <dbReference type="SAM" id="SignalP"/>
    </source>
</evidence>
<dbReference type="SUPFAM" id="SSF51126">
    <property type="entry name" value="Pectin lyase-like"/>
    <property type="match status" value="1"/>
</dbReference>
<dbReference type="AlphaFoldDB" id="A0AA35CQP8"/>
<dbReference type="Gene3D" id="2.160.20.10">
    <property type="entry name" value="Single-stranded right-handed beta-helix, Pectin lyase-like"/>
    <property type="match status" value="1"/>
</dbReference>
<protein>
    <recommendedName>
        <fullName evidence="4">Carbohydrate-binding/sugar hydrolysis domain-containing protein</fullName>
    </recommendedName>
</protein>
<dbReference type="InterPro" id="IPR006633">
    <property type="entry name" value="Carb-bd_sugar_hydrolysis-dom"/>
</dbReference>
<evidence type="ECO:0000256" key="2">
    <source>
        <dbReference type="SAM" id="Phobius"/>
    </source>
</evidence>
<organism evidence="5 6">
    <name type="scientific">Caldinitratiruptor microaerophilus</name>
    <dbReference type="NCBI Taxonomy" id="671077"/>
    <lineage>
        <taxon>Bacteria</taxon>
        <taxon>Bacillati</taxon>
        <taxon>Bacillota</taxon>
        <taxon>Clostridia</taxon>
        <taxon>Eubacteriales</taxon>
        <taxon>Symbiobacteriaceae</taxon>
        <taxon>Caldinitratiruptor</taxon>
    </lineage>
</organism>
<dbReference type="InterPro" id="IPR051550">
    <property type="entry name" value="SCF-Subunits/Alg-Epimerases"/>
</dbReference>
<evidence type="ECO:0000313" key="5">
    <source>
        <dbReference type="EMBL" id="BDG62201.1"/>
    </source>
</evidence>
<evidence type="ECO:0000313" key="6">
    <source>
        <dbReference type="Proteomes" id="UP001163687"/>
    </source>
</evidence>
<dbReference type="InterPro" id="IPR012334">
    <property type="entry name" value="Pectin_lyas_fold"/>
</dbReference>
<dbReference type="PANTHER" id="PTHR22990">
    <property type="entry name" value="F-BOX ONLY PROTEIN"/>
    <property type="match status" value="1"/>
</dbReference>
<dbReference type="InterPro" id="IPR007742">
    <property type="entry name" value="NosD_dom"/>
</dbReference>
<keyword evidence="2" id="KW-1133">Transmembrane helix</keyword>
<dbReference type="Proteomes" id="UP001163687">
    <property type="component" value="Chromosome"/>
</dbReference>
<keyword evidence="6" id="KW-1185">Reference proteome</keyword>
<keyword evidence="2" id="KW-0472">Membrane</keyword>
<dbReference type="RefSeq" id="WP_264842795.1">
    <property type="nucleotide sequence ID" value="NZ_AP025628.1"/>
</dbReference>
<dbReference type="InterPro" id="IPR006626">
    <property type="entry name" value="PbH1"/>
</dbReference>
<reference evidence="5" key="1">
    <citation type="submission" date="2022-03" db="EMBL/GenBank/DDBJ databases">
        <title>Complete genome sequence of Caldinitratiruptor microaerophilus.</title>
        <authorList>
            <person name="Mukaiyama R."/>
            <person name="Nishiyama T."/>
            <person name="Ueda K."/>
        </authorList>
    </citation>
    <scope>NUCLEOTIDE SEQUENCE</scope>
    <source>
        <strain evidence="5">JCM 16183</strain>
    </source>
</reference>
<dbReference type="InterPro" id="IPR026464">
    <property type="entry name" value="NosD_copper_fam"/>
</dbReference>
<dbReference type="Pfam" id="PF05048">
    <property type="entry name" value="NosD"/>
    <property type="match status" value="1"/>
</dbReference>
<evidence type="ECO:0000256" key="1">
    <source>
        <dbReference type="ARBA" id="ARBA00022737"/>
    </source>
</evidence>
<keyword evidence="3" id="KW-0732">Signal</keyword>
<feature type="signal peptide" evidence="3">
    <location>
        <begin position="1"/>
        <end position="24"/>
    </location>
</feature>
<dbReference type="NCBIfam" id="TIGR04247">
    <property type="entry name" value="NosD_copper_fam"/>
    <property type="match status" value="1"/>
</dbReference>
<dbReference type="EMBL" id="AP025628">
    <property type="protein sequence ID" value="BDG62201.1"/>
    <property type="molecule type" value="Genomic_DNA"/>
</dbReference>